<reference evidence="5" key="1">
    <citation type="journal article" date="2013" name="Nature">
        <title>Pan genome of the phytoplankton Emiliania underpins its global distribution.</title>
        <authorList>
            <person name="Read B.A."/>
            <person name="Kegel J."/>
            <person name="Klute M.J."/>
            <person name="Kuo A."/>
            <person name="Lefebvre S.C."/>
            <person name="Maumus F."/>
            <person name="Mayer C."/>
            <person name="Miller J."/>
            <person name="Monier A."/>
            <person name="Salamov A."/>
            <person name="Young J."/>
            <person name="Aguilar M."/>
            <person name="Claverie J.M."/>
            <person name="Frickenhaus S."/>
            <person name="Gonzalez K."/>
            <person name="Herman E.K."/>
            <person name="Lin Y.C."/>
            <person name="Napier J."/>
            <person name="Ogata H."/>
            <person name="Sarno A.F."/>
            <person name="Shmutz J."/>
            <person name="Schroeder D."/>
            <person name="de Vargas C."/>
            <person name="Verret F."/>
            <person name="von Dassow P."/>
            <person name="Valentin K."/>
            <person name="Van de Peer Y."/>
            <person name="Wheeler G."/>
            <person name="Dacks J.B."/>
            <person name="Delwiche C.F."/>
            <person name="Dyhrman S.T."/>
            <person name="Glockner G."/>
            <person name="John U."/>
            <person name="Richards T."/>
            <person name="Worden A.Z."/>
            <person name="Zhang X."/>
            <person name="Grigoriev I.V."/>
            <person name="Allen A.E."/>
            <person name="Bidle K."/>
            <person name="Borodovsky M."/>
            <person name="Bowler C."/>
            <person name="Brownlee C."/>
            <person name="Cock J.M."/>
            <person name="Elias M."/>
            <person name="Gladyshev V.N."/>
            <person name="Groth M."/>
            <person name="Guda C."/>
            <person name="Hadaegh A."/>
            <person name="Iglesias-Rodriguez M.D."/>
            <person name="Jenkins J."/>
            <person name="Jones B.M."/>
            <person name="Lawson T."/>
            <person name="Leese F."/>
            <person name="Lindquist E."/>
            <person name="Lobanov A."/>
            <person name="Lomsadze A."/>
            <person name="Malik S.B."/>
            <person name="Marsh M.E."/>
            <person name="Mackinder L."/>
            <person name="Mock T."/>
            <person name="Mueller-Roeber B."/>
            <person name="Pagarete A."/>
            <person name="Parker M."/>
            <person name="Probert I."/>
            <person name="Quesneville H."/>
            <person name="Raines C."/>
            <person name="Rensing S.A."/>
            <person name="Riano-Pachon D.M."/>
            <person name="Richier S."/>
            <person name="Rokitta S."/>
            <person name="Shiraiwa Y."/>
            <person name="Soanes D.M."/>
            <person name="van der Giezen M."/>
            <person name="Wahlund T.M."/>
            <person name="Williams B."/>
            <person name="Wilson W."/>
            <person name="Wolfe G."/>
            <person name="Wurch L.L."/>
        </authorList>
    </citation>
    <scope>NUCLEOTIDE SEQUENCE</scope>
</reference>
<evidence type="ECO:0000259" key="3">
    <source>
        <dbReference type="Pfam" id="PF03016"/>
    </source>
</evidence>
<dbReference type="EnsemblProtists" id="EOD15178">
    <property type="protein sequence ID" value="EOD15178"/>
    <property type="gene ID" value="EMIHUDRAFT_245972"/>
</dbReference>
<dbReference type="EnsemblProtists" id="EOD37172">
    <property type="protein sequence ID" value="EOD37172"/>
    <property type="gene ID" value="EMIHUDRAFT_225873"/>
</dbReference>
<dbReference type="GeneID" id="17261327"/>
<dbReference type="PaxDb" id="2903-EOD15178"/>
<evidence type="ECO:0000256" key="1">
    <source>
        <dbReference type="ARBA" id="ARBA00010271"/>
    </source>
</evidence>
<dbReference type="KEGG" id="ehx:EMIHUDRAFT_245972"/>
<dbReference type="KEGG" id="ehx:EMIHUDRAFT_225873"/>
<dbReference type="InterPro" id="IPR004263">
    <property type="entry name" value="Exostosin"/>
</dbReference>
<dbReference type="PANTHER" id="PTHR11062">
    <property type="entry name" value="EXOSTOSIN HEPARAN SULFATE GLYCOSYLTRANSFERASE -RELATED"/>
    <property type="match status" value="1"/>
</dbReference>
<dbReference type="RefSeq" id="XP_005789601.1">
    <property type="nucleotide sequence ID" value="XM_005789544.1"/>
</dbReference>
<comment type="similarity">
    <text evidence="1">Belongs to the glycosyltransferase 47 family.</text>
</comment>
<dbReference type="GeneID" id="17282442"/>
<sequence length="520" mass="57108">MVVPFFIYTERALCHAWLRQCDGFDSLAHSVNDANLAEVGLYEALRHHPWRVRDASDAQVFYVPVFEFTSHTLGECNGSSHEARMSDLHRALLSSPHYQRSGGLDHIFASTAWSAPWLTMSARMGDAARALTCATTGRYKRFPTGSYKRVSVVGRCSLEMPYQASLAATLQYNKDWTRPPSAKNLRKLDSVLRAQSKMLPASHGPTVEGSFVEASTVGSLLAGDADGANLLAKQAFRRILGRRRTMVQFSGALDVCCTGRAIRCAVGKLMEAWHDVSDVVMRPSLPTNRSTWGRCTRGTMERLALLKNASTHDLVELAGSTGSLTPMGRGARRRRRLDRRRSARGGKANAGPEAEGQKGGPNMWRYASVDNSKVEQAAVEMAESVFCLAPAGDNCVSARFYSAIAAGCIPVAICDGLRGAFANTVPYDDFVVRVKARDFVKNPATALAVLREMPGEELLRRQRALQAHRADVLYDVPRTRVGSHFLREVVEHCMSGSNNESLRSHAPTVEHCVRKAGIEL</sequence>
<dbReference type="Pfam" id="PF03016">
    <property type="entry name" value="Exostosin_GT47"/>
    <property type="match status" value="2"/>
</dbReference>
<feature type="domain" description="Exostosin GT47" evidence="3">
    <location>
        <begin position="373"/>
        <end position="443"/>
    </location>
</feature>
<feature type="region of interest" description="Disordered" evidence="2">
    <location>
        <begin position="323"/>
        <end position="362"/>
    </location>
</feature>
<organism evidence="4 5">
    <name type="scientific">Emiliania huxleyi (strain CCMP1516)</name>
    <dbReference type="NCBI Taxonomy" id="280463"/>
    <lineage>
        <taxon>Eukaryota</taxon>
        <taxon>Haptista</taxon>
        <taxon>Haptophyta</taxon>
        <taxon>Prymnesiophyceae</taxon>
        <taxon>Isochrysidales</taxon>
        <taxon>Noelaerhabdaceae</taxon>
        <taxon>Emiliania</taxon>
    </lineage>
</organism>
<evidence type="ECO:0000256" key="2">
    <source>
        <dbReference type="SAM" id="MobiDB-lite"/>
    </source>
</evidence>
<dbReference type="STRING" id="2903.R1DQ57"/>
<dbReference type="AlphaFoldDB" id="A0A0D3KN37"/>
<dbReference type="GO" id="GO:0016757">
    <property type="term" value="F:glycosyltransferase activity"/>
    <property type="evidence" value="ECO:0007669"/>
    <property type="project" value="InterPro"/>
</dbReference>
<dbReference type="InterPro" id="IPR040911">
    <property type="entry name" value="Exostosin_GT47"/>
</dbReference>
<keyword evidence="5" id="KW-1185">Reference proteome</keyword>
<proteinExistence type="inferred from homology"/>
<reference evidence="4" key="2">
    <citation type="submission" date="2024-10" db="UniProtKB">
        <authorList>
            <consortium name="EnsemblProtists"/>
        </authorList>
    </citation>
    <scope>IDENTIFICATION</scope>
</reference>
<dbReference type="eggNOG" id="KOG1021">
    <property type="taxonomic scope" value="Eukaryota"/>
</dbReference>
<feature type="domain" description="Exostosin GT47" evidence="3">
    <location>
        <begin position="13"/>
        <end position="132"/>
    </location>
</feature>
<accession>A0A0D3KN37</accession>
<dbReference type="OMA" id="CAGFHEL"/>
<evidence type="ECO:0000313" key="4">
    <source>
        <dbReference type="EnsemblProtists" id="EOD37172"/>
    </source>
</evidence>
<feature type="compositionally biased region" description="Basic residues" evidence="2">
    <location>
        <begin position="330"/>
        <end position="344"/>
    </location>
</feature>
<evidence type="ECO:0000313" key="5">
    <source>
        <dbReference type="Proteomes" id="UP000013827"/>
    </source>
</evidence>
<dbReference type="RefSeq" id="XP_005767607.1">
    <property type="nucleotide sequence ID" value="XM_005767550.1"/>
</dbReference>
<dbReference type="HOGENOM" id="CLU_524232_0_0_1"/>
<dbReference type="Proteomes" id="UP000013827">
    <property type="component" value="Unassembled WGS sequence"/>
</dbReference>
<name>A0A0D3KN37_EMIH1</name>
<protein>
    <recommendedName>
        <fullName evidence="3">Exostosin GT47 domain-containing protein</fullName>
    </recommendedName>
</protein>